<comment type="caution">
    <text evidence="2">The sequence shown here is derived from an EMBL/GenBank/DDBJ whole genome shotgun (WGS) entry which is preliminary data.</text>
</comment>
<gene>
    <name evidence="2" type="ORF">CVM52_11910</name>
</gene>
<evidence type="ECO:0000313" key="3">
    <source>
        <dbReference type="Proteomes" id="UP000231553"/>
    </source>
</evidence>
<dbReference type="OrthoDB" id="7777983at2"/>
<evidence type="ECO:0000313" key="2">
    <source>
        <dbReference type="EMBL" id="PJE36473.1"/>
    </source>
</evidence>
<dbReference type="RefSeq" id="WP_100162730.1">
    <property type="nucleotide sequence ID" value="NZ_PGTB01000041.1"/>
</dbReference>
<evidence type="ECO:0000256" key="1">
    <source>
        <dbReference type="SAM" id="SignalP"/>
    </source>
</evidence>
<dbReference type="PROSITE" id="PS51257">
    <property type="entry name" value="PROKAR_LIPOPROTEIN"/>
    <property type="match status" value="1"/>
</dbReference>
<accession>A0A2M8J107</accession>
<keyword evidence="1" id="KW-0732">Signal</keyword>
<reference evidence="2 3" key="1">
    <citation type="journal article" date="2018" name="Int. J. Syst. Evol. Microbiol.">
        <title>Pseudooceanicola lipolyticus sp. nov., a marine alphaproteobacterium, reclassification of Oceanicola flagellatus as Pseudooceanicola flagellatus comb. nov. and emended description of the genus Pseudooceanicola.</title>
        <authorList>
            <person name="Huang M.-M."/>
            <person name="Guo L.-L."/>
            <person name="Wu Y.-H."/>
            <person name="Lai Q.-L."/>
            <person name="Shao Z.-Z."/>
            <person name="Wang C.-S."/>
            <person name="Wu M."/>
            <person name="Xu X.-W."/>
        </authorList>
    </citation>
    <scope>NUCLEOTIDE SEQUENCE [LARGE SCALE GENOMIC DNA]</scope>
    <source>
        <strain evidence="2 3">157</strain>
    </source>
</reference>
<name>A0A2M8J107_9RHOB</name>
<organism evidence="2 3">
    <name type="scientific">Pseudooceanicola lipolyticus</name>
    <dbReference type="NCBI Taxonomy" id="2029104"/>
    <lineage>
        <taxon>Bacteria</taxon>
        <taxon>Pseudomonadati</taxon>
        <taxon>Pseudomonadota</taxon>
        <taxon>Alphaproteobacteria</taxon>
        <taxon>Rhodobacterales</taxon>
        <taxon>Paracoccaceae</taxon>
        <taxon>Pseudooceanicola</taxon>
    </lineage>
</organism>
<dbReference type="AlphaFoldDB" id="A0A2M8J107"/>
<dbReference type="Proteomes" id="UP000231553">
    <property type="component" value="Unassembled WGS sequence"/>
</dbReference>
<proteinExistence type="predicted"/>
<feature type="chain" id="PRO_5014766947" evidence="1">
    <location>
        <begin position="24"/>
        <end position="81"/>
    </location>
</feature>
<sequence length="81" mass="8798">MKKTIAITVAATAVLISSGCSRAQYETEPVVLQSAQGPVTCQLYTKERVLWDQAISHPESMTREAADQICQAEGQRMKDAG</sequence>
<dbReference type="EMBL" id="PGTB01000041">
    <property type="protein sequence ID" value="PJE36473.1"/>
    <property type="molecule type" value="Genomic_DNA"/>
</dbReference>
<protein>
    <submittedName>
        <fullName evidence="2">Uncharacterized protein</fullName>
    </submittedName>
</protein>
<keyword evidence="3" id="KW-1185">Reference proteome</keyword>
<feature type="signal peptide" evidence="1">
    <location>
        <begin position="1"/>
        <end position="23"/>
    </location>
</feature>